<reference evidence="1 2" key="1">
    <citation type="journal article" date="2018" name="Mol. Ecol.">
        <title>The obligate alkalophilic soda-lake fungus Sodiomyces alkalinus has shifted to a protein diet.</title>
        <authorList>
            <person name="Grum-Grzhimaylo A.A."/>
            <person name="Falkoski D.L."/>
            <person name="van den Heuvel J."/>
            <person name="Valero-Jimenez C.A."/>
            <person name="Min B."/>
            <person name="Choi I.G."/>
            <person name="Lipzen A."/>
            <person name="Daum C.G."/>
            <person name="Aanen D.K."/>
            <person name="Tsang A."/>
            <person name="Henrissat B."/>
            <person name="Bilanenko E.N."/>
            <person name="de Vries R.P."/>
            <person name="van Kan J.A.L."/>
            <person name="Grigoriev I.V."/>
            <person name="Debets A.J.M."/>
        </authorList>
    </citation>
    <scope>NUCLEOTIDE SEQUENCE [LARGE SCALE GENOMIC DNA]</scope>
    <source>
        <strain evidence="1 2">F11</strain>
    </source>
</reference>
<protein>
    <submittedName>
        <fullName evidence="1">Uncharacterized protein</fullName>
    </submittedName>
</protein>
<name>A0A3N2PYU6_SODAK</name>
<dbReference type="GeneID" id="39582548"/>
<organism evidence="1 2">
    <name type="scientific">Sodiomyces alkalinus (strain CBS 110278 / VKM F-3762 / F11)</name>
    <name type="common">Alkaliphilic filamentous fungus</name>
    <dbReference type="NCBI Taxonomy" id="1314773"/>
    <lineage>
        <taxon>Eukaryota</taxon>
        <taxon>Fungi</taxon>
        <taxon>Dikarya</taxon>
        <taxon>Ascomycota</taxon>
        <taxon>Pezizomycotina</taxon>
        <taxon>Sordariomycetes</taxon>
        <taxon>Hypocreomycetidae</taxon>
        <taxon>Glomerellales</taxon>
        <taxon>Plectosphaerellaceae</taxon>
        <taxon>Sodiomyces</taxon>
    </lineage>
</organism>
<sequence length="220" mass="24020">MGAVRATGILGPTFITCSVAAIATLAACKLRCLSTTQAAVVAVHSSPAQLWPQWDRFEIKAKSSFGGGQCLVSTQGGKRSAPITPTSHTYSFHETEPFVFPLSARVADREPPPTTKTDIVTASLSRSPCWFGKGNSDESWLPICVRYRVYQRHGDLADAPMISLENGTQLQLRTQPTFPPFLRVGRFVVRVSCLQCYLTEDQNREAVPQPQRGVLSLLPA</sequence>
<gene>
    <name evidence="1" type="ORF">SODALDRAFT_358111</name>
</gene>
<accession>A0A3N2PYU6</accession>
<dbReference type="EMBL" id="ML119053">
    <property type="protein sequence ID" value="ROT39699.1"/>
    <property type="molecule type" value="Genomic_DNA"/>
</dbReference>
<evidence type="ECO:0000313" key="1">
    <source>
        <dbReference type="EMBL" id="ROT39699.1"/>
    </source>
</evidence>
<proteinExistence type="predicted"/>
<dbReference type="AlphaFoldDB" id="A0A3N2PYU6"/>
<evidence type="ECO:0000313" key="2">
    <source>
        <dbReference type="Proteomes" id="UP000272025"/>
    </source>
</evidence>
<dbReference type="RefSeq" id="XP_028467505.1">
    <property type="nucleotide sequence ID" value="XM_028614070.1"/>
</dbReference>
<keyword evidence="2" id="KW-1185">Reference proteome</keyword>
<dbReference type="PROSITE" id="PS51257">
    <property type="entry name" value="PROKAR_LIPOPROTEIN"/>
    <property type="match status" value="1"/>
</dbReference>
<dbReference type="Proteomes" id="UP000272025">
    <property type="component" value="Unassembled WGS sequence"/>
</dbReference>